<name>A0A6A5VJQ8_9PLEO</name>
<gene>
    <name evidence="1" type="ORF">BU23DRAFT_15641</name>
</gene>
<evidence type="ECO:0000313" key="2">
    <source>
        <dbReference type="Proteomes" id="UP000800036"/>
    </source>
</evidence>
<proteinExistence type="predicted"/>
<protein>
    <submittedName>
        <fullName evidence="1">Uncharacterized protein</fullName>
    </submittedName>
</protein>
<sequence length="199" mass="22696">MISIRQVFHSLRTLGNRIPDWTGDVNDHSGHTHITRRRARQTPNACHSNSASSAIAVRTLFQSAYALEHTRHSTVDVRLVPHPVTQQLGLRCRCHEGPMTVSKELRLQARSITPRLALLVRRRQLRAEARFELLRHVQNLAELLVELDFVSIVVAGFEHFFREGAEPVGAHAVDERLIRVLVGLVVFRKIHAPYKSKFE</sequence>
<reference evidence="1" key="1">
    <citation type="journal article" date="2020" name="Stud. Mycol.">
        <title>101 Dothideomycetes genomes: a test case for predicting lifestyles and emergence of pathogens.</title>
        <authorList>
            <person name="Haridas S."/>
            <person name="Albert R."/>
            <person name="Binder M."/>
            <person name="Bloem J."/>
            <person name="Labutti K."/>
            <person name="Salamov A."/>
            <person name="Andreopoulos B."/>
            <person name="Baker S."/>
            <person name="Barry K."/>
            <person name="Bills G."/>
            <person name="Bluhm B."/>
            <person name="Cannon C."/>
            <person name="Castanera R."/>
            <person name="Culley D."/>
            <person name="Daum C."/>
            <person name="Ezra D."/>
            <person name="Gonzalez J."/>
            <person name="Henrissat B."/>
            <person name="Kuo A."/>
            <person name="Liang C."/>
            <person name="Lipzen A."/>
            <person name="Lutzoni F."/>
            <person name="Magnuson J."/>
            <person name="Mondo S."/>
            <person name="Nolan M."/>
            <person name="Ohm R."/>
            <person name="Pangilinan J."/>
            <person name="Park H.-J."/>
            <person name="Ramirez L."/>
            <person name="Alfaro M."/>
            <person name="Sun H."/>
            <person name="Tritt A."/>
            <person name="Yoshinaga Y."/>
            <person name="Zwiers L.-H."/>
            <person name="Turgeon B."/>
            <person name="Goodwin S."/>
            <person name="Spatafora J."/>
            <person name="Crous P."/>
            <person name="Grigoriev I."/>
        </authorList>
    </citation>
    <scope>NUCLEOTIDE SEQUENCE</scope>
    <source>
        <strain evidence="1">CBS 107.79</strain>
    </source>
</reference>
<evidence type="ECO:0000313" key="1">
    <source>
        <dbReference type="EMBL" id="KAF1976928.1"/>
    </source>
</evidence>
<dbReference type="AlphaFoldDB" id="A0A6A5VJQ8"/>
<dbReference type="Proteomes" id="UP000800036">
    <property type="component" value="Unassembled WGS sequence"/>
</dbReference>
<organism evidence="1 2">
    <name type="scientific">Bimuria novae-zelandiae CBS 107.79</name>
    <dbReference type="NCBI Taxonomy" id="1447943"/>
    <lineage>
        <taxon>Eukaryota</taxon>
        <taxon>Fungi</taxon>
        <taxon>Dikarya</taxon>
        <taxon>Ascomycota</taxon>
        <taxon>Pezizomycotina</taxon>
        <taxon>Dothideomycetes</taxon>
        <taxon>Pleosporomycetidae</taxon>
        <taxon>Pleosporales</taxon>
        <taxon>Massarineae</taxon>
        <taxon>Didymosphaeriaceae</taxon>
        <taxon>Bimuria</taxon>
    </lineage>
</organism>
<accession>A0A6A5VJQ8</accession>
<dbReference type="EMBL" id="ML976665">
    <property type="protein sequence ID" value="KAF1976928.1"/>
    <property type="molecule type" value="Genomic_DNA"/>
</dbReference>
<keyword evidence="2" id="KW-1185">Reference proteome</keyword>